<reference evidence="7 8" key="1">
    <citation type="submission" date="2024-02" db="EMBL/GenBank/DDBJ databases">
        <title>Deinococcus xinjiangensis NBRC 107630.</title>
        <authorList>
            <person name="Ichikawa N."/>
            <person name="Katano-Makiyama Y."/>
            <person name="Hidaka K."/>
        </authorList>
    </citation>
    <scope>NUCLEOTIDE SEQUENCE [LARGE SCALE GENOMIC DNA]</scope>
    <source>
        <strain evidence="7 8">NBRC 107630</strain>
    </source>
</reference>
<evidence type="ECO:0000259" key="6">
    <source>
        <dbReference type="PROSITE" id="PS51379"/>
    </source>
</evidence>
<evidence type="ECO:0000256" key="4">
    <source>
        <dbReference type="ARBA" id="ARBA00023004"/>
    </source>
</evidence>
<dbReference type="Pfam" id="PF12838">
    <property type="entry name" value="Fer4_7"/>
    <property type="match status" value="2"/>
</dbReference>
<keyword evidence="8" id="KW-1185">Reference proteome</keyword>
<dbReference type="InterPro" id="IPR017896">
    <property type="entry name" value="4Fe4S_Fe-S-bd"/>
</dbReference>
<evidence type="ECO:0000256" key="3">
    <source>
        <dbReference type="ARBA" id="ARBA00022737"/>
    </source>
</evidence>
<evidence type="ECO:0000256" key="2">
    <source>
        <dbReference type="ARBA" id="ARBA00022723"/>
    </source>
</evidence>
<dbReference type="PROSITE" id="PS51379">
    <property type="entry name" value="4FE4S_FER_2"/>
    <property type="match status" value="4"/>
</dbReference>
<dbReference type="Proteomes" id="UP001458946">
    <property type="component" value="Unassembled WGS sequence"/>
</dbReference>
<accession>A0ABP9V8H2</accession>
<evidence type="ECO:0000256" key="1">
    <source>
        <dbReference type="ARBA" id="ARBA00022485"/>
    </source>
</evidence>
<evidence type="ECO:0000256" key="5">
    <source>
        <dbReference type="ARBA" id="ARBA00023014"/>
    </source>
</evidence>
<feature type="domain" description="4Fe-4S ferredoxin-type" evidence="6">
    <location>
        <begin position="251"/>
        <end position="279"/>
    </location>
</feature>
<keyword evidence="5" id="KW-0411">Iron-sulfur</keyword>
<dbReference type="SUPFAM" id="SSF54862">
    <property type="entry name" value="4Fe-4S ferredoxins"/>
    <property type="match status" value="2"/>
</dbReference>
<proteinExistence type="predicted"/>
<dbReference type="Gene3D" id="3.30.70.20">
    <property type="match status" value="2"/>
</dbReference>
<name>A0ABP9V8H2_9DEIO</name>
<dbReference type="InterPro" id="IPR017900">
    <property type="entry name" value="4Fe4S_Fe_S_CS"/>
</dbReference>
<evidence type="ECO:0000313" key="8">
    <source>
        <dbReference type="Proteomes" id="UP001458946"/>
    </source>
</evidence>
<organism evidence="7 8">
    <name type="scientific">Deinococcus xinjiangensis</name>
    <dbReference type="NCBI Taxonomy" id="457454"/>
    <lineage>
        <taxon>Bacteria</taxon>
        <taxon>Thermotogati</taxon>
        <taxon>Deinococcota</taxon>
        <taxon>Deinococci</taxon>
        <taxon>Deinococcales</taxon>
        <taxon>Deinococcaceae</taxon>
        <taxon>Deinococcus</taxon>
    </lineage>
</organism>
<keyword evidence="4" id="KW-0408">Iron</keyword>
<protein>
    <submittedName>
        <fullName evidence="7">Ferredoxin-type protein NapF</fullName>
    </submittedName>
</protein>
<dbReference type="EMBL" id="BAABRN010000011">
    <property type="protein sequence ID" value="GAA5501567.1"/>
    <property type="molecule type" value="Genomic_DNA"/>
</dbReference>
<evidence type="ECO:0000313" key="7">
    <source>
        <dbReference type="EMBL" id="GAA5501567.1"/>
    </source>
</evidence>
<comment type="caution">
    <text evidence="7">The sequence shown here is derived from an EMBL/GenBank/DDBJ whole genome shotgun (WGS) entry which is preliminary data.</text>
</comment>
<feature type="domain" description="4Fe-4S ferredoxin-type" evidence="6">
    <location>
        <begin position="53"/>
        <end position="82"/>
    </location>
</feature>
<dbReference type="RefSeq" id="WP_353541537.1">
    <property type="nucleotide sequence ID" value="NZ_BAABRN010000011.1"/>
</dbReference>
<dbReference type="PANTHER" id="PTHR43724:SF1">
    <property type="entry name" value="PYRUVATE SYNTHASE SUBUNIT PORD"/>
    <property type="match status" value="1"/>
</dbReference>
<keyword evidence="2" id="KW-0479">Metal-binding</keyword>
<gene>
    <name evidence="7" type="primary">napF</name>
    <name evidence="7" type="ORF">Dxin01_01302</name>
</gene>
<dbReference type="PANTHER" id="PTHR43724">
    <property type="entry name" value="PYRUVATE SYNTHASE SUBUNIT PORD"/>
    <property type="match status" value="1"/>
</dbReference>
<sequence>MLRGVLEQLGEMGNALPRYTAPRCLLTRQAVGGCDQCVTACPHSAVEVVAGNGGIALDPQACTGCGLCVQACPTGALEYDLLPPLQAISDQKGNPAATLTCSQSGAGGPNLTCLGRVTPALLSAAGAWRVPLTLLHGDCAGCMVGSAEVPSKLHEVVEDTAKLRGAMGQAAQITIRAATPEDQAGDLKLSRRGAFGALLRAGKQQVAYHLPDKPLPFVDWSEPAERTPQEWKWRQQTLRPAPAPEEAVYWPAPLVDDTCIDCPVCANVCPTEAITRDLQPDGGVRLLLSLGDCTGCMGCVRSCPPQAMHQQSHWRGDALGAQILLRESDSVM</sequence>
<keyword evidence="3" id="KW-0677">Repeat</keyword>
<feature type="domain" description="4Fe-4S ferredoxin-type" evidence="6">
    <location>
        <begin position="284"/>
        <end position="313"/>
    </location>
</feature>
<keyword evidence="1" id="KW-0004">4Fe-4S</keyword>
<dbReference type="PROSITE" id="PS00198">
    <property type="entry name" value="4FE4S_FER_1"/>
    <property type="match status" value="3"/>
</dbReference>
<feature type="domain" description="4Fe-4S ferredoxin-type" evidence="6">
    <location>
        <begin position="22"/>
        <end position="51"/>
    </location>
</feature>